<dbReference type="InterPro" id="IPR029014">
    <property type="entry name" value="NiFe-Hase_large"/>
</dbReference>
<feature type="binding site" evidence="6">
    <location>
        <position position="443"/>
    </location>
    <ligand>
        <name>Ni(2+)</name>
        <dbReference type="ChEBI" id="CHEBI:49786"/>
    </ligand>
</feature>
<evidence type="ECO:0000256" key="5">
    <source>
        <dbReference type="ARBA" id="ARBA00023002"/>
    </source>
</evidence>
<keyword evidence="3 6" id="KW-0533">Nickel</keyword>
<keyword evidence="4 6" id="KW-0479">Metal-binding</keyword>
<dbReference type="OrthoDB" id="9761717at2"/>
<feature type="binding site" evidence="6">
    <location>
        <position position="397"/>
    </location>
    <ligand>
        <name>Mg(2+)</name>
        <dbReference type="ChEBI" id="CHEBI:18420"/>
    </ligand>
</feature>
<dbReference type="InterPro" id="IPR018194">
    <property type="entry name" value="Ni-dep_hyd_lsu_Ni_BS"/>
</dbReference>
<dbReference type="InterPro" id="IPR001501">
    <property type="entry name" value="Ni-dep_hyd_lsu"/>
</dbReference>
<evidence type="ECO:0000313" key="8">
    <source>
        <dbReference type="Proteomes" id="UP000239735"/>
    </source>
</evidence>
<protein>
    <submittedName>
        <fullName evidence="7">NAD-reducing hydrogenase subunit HoxH</fullName>
    </submittedName>
</protein>
<dbReference type="EMBL" id="OKRB01000098">
    <property type="protein sequence ID" value="SPE23655.1"/>
    <property type="molecule type" value="Genomic_DNA"/>
</dbReference>
<feature type="binding site" evidence="6">
    <location>
        <position position="446"/>
    </location>
    <ligand>
        <name>Fe cation</name>
        <dbReference type="ChEBI" id="CHEBI:24875"/>
    </ligand>
</feature>
<dbReference type="SUPFAM" id="SSF56762">
    <property type="entry name" value="HydB/Nqo4-like"/>
    <property type="match status" value="1"/>
</dbReference>
<dbReference type="PROSITE" id="PS00508">
    <property type="entry name" value="NI_HGENASE_L_2"/>
    <property type="match status" value="1"/>
</dbReference>
<comment type="cofactor">
    <cofactor evidence="6">
        <name>Fe cation</name>
        <dbReference type="ChEBI" id="CHEBI:24875"/>
    </cofactor>
</comment>
<evidence type="ECO:0000256" key="1">
    <source>
        <dbReference type="ARBA" id="ARBA00001967"/>
    </source>
</evidence>
<dbReference type="GO" id="GO:0016151">
    <property type="term" value="F:nickel cation binding"/>
    <property type="evidence" value="ECO:0007669"/>
    <property type="project" value="InterPro"/>
</dbReference>
<comment type="cofactor">
    <cofactor evidence="1 6">
        <name>Ni(2+)</name>
        <dbReference type="ChEBI" id="CHEBI:49786"/>
    </cofactor>
</comment>
<name>A0A2N9LKT0_9BACT</name>
<feature type="binding site" evidence="6">
    <location>
        <position position="65"/>
    </location>
    <ligand>
        <name>Ni(2+)</name>
        <dbReference type="ChEBI" id="CHEBI:49786"/>
    </ligand>
</feature>
<keyword evidence="5" id="KW-0560">Oxidoreductase</keyword>
<evidence type="ECO:0000256" key="3">
    <source>
        <dbReference type="ARBA" id="ARBA00022596"/>
    </source>
</evidence>
<comment type="similarity">
    <text evidence="2">Belongs to the [NiFe]/[NiFeSe] hydrogenase large subunit family.</text>
</comment>
<dbReference type="Gene3D" id="1.10.645.10">
    <property type="entry name" value="Cytochrome-c3 Hydrogenase, chain B"/>
    <property type="match status" value="1"/>
</dbReference>
<dbReference type="Proteomes" id="UP000239735">
    <property type="component" value="Unassembled WGS sequence"/>
</dbReference>
<evidence type="ECO:0000313" key="7">
    <source>
        <dbReference type="EMBL" id="SPE23655.1"/>
    </source>
</evidence>
<evidence type="ECO:0000256" key="2">
    <source>
        <dbReference type="ARBA" id="ARBA00009292"/>
    </source>
</evidence>
<dbReference type="Pfam" id="PF00374">
    <property type="entry name" value="NiFeSe_Hases"/>
    <property type="match status" value="2"/>
</dbReference>
<feature type="binding site" evidence="6">
    <location>
        <position position="65"/>
    </location>
    <ligand>
        <name>Fe cation</name>
        <dbReference type="ChEBI" id="CHEBI:24875"/>
    </ligand>
</feature>
<dbReference type="GO" id="GO:0003677">
    <property type="term" value="F:DNA binding"/>
    <property type="evidence" value="ECO:0007669"/>
    <property type="project" value="UniProtKB-KW"/>
</dbReference>
<keyword evidence="7" id="KW-0371">Homeobox</keyword>
<dbReference type="GO" id="GO:0008901">
    <property type="term" value="F:ferredoxin hydrogenase activity"/>
    <property type="evidence" value="ECO:0007669"/>
    <property type="project" value="InterPro"/>
</dbReference>
<feature type="binding site" evidence="6">
    <location>
        <position position="449"/>
    </location>
    <ligand>
        <name>Mg(2+)</name>
        <dbReference type="ChEBI" id="CHEBI:18420"/>
    </ligand>
</feature>
<reference evidence="8" key="1">
    <citation type="submission" date="2018-02" db="EMBL/GenBank/DDBJ databases">
        <authorList>
            <person name="Hausmann B."/>
        </authorList>
    </citation>
    <scope>NUCLEOTIDE SEQUENCE [LARGE SCALE GENOMIC DNA]</scope>
    <source>
        <strain evidence="8">Peat soil MAG SbA5</strain>
    </source>
</reference>
<dbReference type="PANTHER" id="PTHR43600">
    <property type="entry name" value="COENZYME F420 HYDROGENASE, SUBUNIT ALPHA"/>
    <property type="match status" value="1"/>
</dbReference>
<gene>
    <name evidence="7" type="primary">hoxH</name>
    <name evidence="7" type="ORF">SBA5_400066</name>
</gene>
<evidence type="ECO:0000256" key="6">
    <source>
        <dbReference type="PIRSR" id="PIRSR601501-1"/>
    </source>
</evidence>
<proteinExistence type="inferred from homology"/>
<keyword evidence="6" id="KW-0460">Magnesium</keyword>
<dbReference type="PANTHER" id="PTHR43600:SF2">
    <property type="entry name" value="F420-NON-REDUCING HYDROGENASE VHU SUBUNIT A"/>
    <property type="match status" value="1"/>
</dbReference>
<organism evidence="7 8">
    <name type="scientific">Candidatus Sulfuritelmatomonas gaucii</name>
    <dbReference type="NCBI Taxonomy" id="2043161"/>
    <lineage>
        <taxon>Bacteria</taxon>
        <taxon>Pseudomonadati</taxon>
        <taxon>Acidobacteriota</taxon>
        <taxon>Terriglobia</taxon>
        <taxon>Terriglobales</taxon>
        <taxon>Acidobacteriaceae</taxon>
        <taxon>Candidatus Sulfuritelmatomonas</taxon>
    </lineage>
</organism>
<dbReference type="AlphaFoldDB" id="A0A2N9LKT0"/>
<evidence type="ECO:0000256" key="4">
    <source>
        <dbReference type="ARBA" id="ARBA00022723"/>
    </source>
</evidence>
<feature type="binding site" evidence="6">
    <location>
        <position position="43"/>
    </location>
    <ligand>
        <name>Mg(2+)</name>
        <dbReference type="ChEBI" id="CHEBI:18420"/>
    </ligand>
</feature>
<accession>A0A2N9LKT0</accession>
<keyword evidence="6" id="KW-0408">Iron</keyword>
<sequence>MSQTITIDPVTRLEGHGKITIQLNDKGEVEDAHFHVTQVRGFERFSEGRPFYEMPSLMARICGICPVSHLIASAKACEAIMSVRIPHTAAQLRRMLNLAQMVQSHALSFFYLASPDLLLGMEADVKVRNILGVAAAKPELGRAGVGLRRFGQSIIELLGDKRVHPGWVVPGGVTEPLSSEKRDKILAMIPEAYANTGVALGAYKQIADTFKQEIEVFANFPSNYLSLINEDESIEFTDGALRLVDEGGKIIEDGMTAARFPEVIGEAVEPYSYTKFAYYKPLGYPDGSYRVGPLARLNIVKTMGTAKAEKELAEFKGLAAGLVTSSFHYHHARLVEILYGIEKIEEILSDPRILDKHVRATAGVNRLEGTGQAEAPRGVLHHHYKVDEDGKMTWANLVIATGQNNKAMNLGVLQAAKHYVKDGKFTEGMLNRVEAVVRTFDPCLSCSSHAAGQMPLLLELVASDGDVVDRVVRD</sequence>
<feature type="binding site" evidence="6">
    <location>
        <position position="62"/>
    </location>
    <ligand>
        <name>Mg(2+)</name>
        <dbReference type="ChEBI" id="CHEBI:18420"/>
    </ligand>
</feature>